<organism evidence="1 2">
    <name type="scientific">Allacma fusca</name>
    <dbReference type="NCBI Taxonomy" id="39272"/>
    <lineage>
        <taxon>Eukaryota</taxon>
        <taxon>Metazoa</taxon>
        <taxon>Ecdysozoa</taxon>
        <taxon>Arthropoda</taxon>
        <taxon>Hexapoda</taxon>
        <taxon>Collembola</taxon>
        <taxon>Symphypleona</taxon>
        <taxon>Sminthuridae</taxon>
        <taxon>Allacma</taxon>
    </lineage>
</organism>
<sequence>YNLETEQKLALETTVLVETYTLPDGRVIKVGGERFEAP</sequence>
<evidence type="ECO:0000313" key="1">
    <source>
        <dbReference type="EMBL" id="CAG7725254.1"/>
    </source>
</evidence>
<accession>A0A8J2NYK3</accession>
<dbReference type="OrthoDB" id="10251209at2759"/>
<comment type="caution">
    <text evidence="1">The sequence shown here is derived from an EMBL/GenBank/DDBJ whole genome shotgun (WGS) entry which is preliminary data.</text>
</comment>
<reference evidence="1" key="1">
    <citation type="submission" date="2021-06" db="EMBL/GenBank/DDBJ databases">
        <authorList>
            <person name="Hodson N. C."/>
            <person name="Mongue J. A."/>
            <person name="Jaron S. K."/>
        </authorList>
    </citation>
    <scope>NUCLEOTIDE SEQUENCE</scope>
</reference>
<dbReference type="EMBL" id="CAJVCH010119377">
    <property type="protein sequence ID" value="CAG7725254.1"/>
    <property type="molecule type" value="Genomic_DNA"/>
</dbReference>
<evidence type="ECO:0000313" key="2">
    <source>
        <dbReference type="Proteomes" id="UP000708208"/>
    </source>
</evidence>
<feature type="non-terminal residue" evidence="1">
    <location>
        <position position="38"/>
    </location>
</feature>
<proteinExistence type="predicted"/>
<keyword evidence="2" id="KW-1185">Reference proteome</keyword>
<dbReference type="Proteomes" id="UP000708208">
    <property type="component" value="Unassembled WGS sequence"/>
</dbReference>
<dbReference type="AlphaFoldDB" id="A0A8J2NYK3"/>
<protein>
    <submittedName>
        <fullName evidence="1">Uncharacterized protein</fullName>
    </submittedName>
</protein>
<name>A0A8J2NYK3_9HEXA</name>
<gene>
    <name evidence="1" type="ORF">AFUS01_LOCUS14220</name>
</gene>
<feature type="non-terminal residue" evidence="1">
    <location>
        <position position="1"/>
    </location>
</feature>